<keyword evidence="1" id="KW-1133">Transmembrane helix</keyword>
<keyword evidence="1" id="KW-0472">Membrane</keyword>
<dbReference type="Proteomes" id="UP001177160">
    <property type="component" value="Unassembled WGS sequence"/>
</dbReference>
<keyword evidence="3" id="KW-1185">Reference proteome</keyword>
<gene>
    <name evidence="2" type="ORF">N7548_03350</name>
</gene>
<dbReference type="RefSeq" id="WP_263608011.1">
    <property type="nucleotide sequence ID" value="NZ_JAOVQM010000002.1"/>
</dbReference>
<feature type="transmembrane region" description="Helical" evidence="1">
    <location>
        <begin position="63"/>
        <end position="82"/>
    </location>
</feature>
<protein>
    <submittedName>
        <fullName evidence="2">Uncharacterized protein</fullName>
    </submittedName>
</protein>
<evidence type="ECO:0000313" key="2">
    <source>
        <dbReference type="EMBL" id="MCV2231858.1"/>
    </source>
</evidence>
<comment type="caution">
    <text evidence="2">The sequence shown here is derived from an EMBL/GenBank/DDBJ whole genome shotgun (WGS) entry which is preliminary data.</text>
</comment>
<proteinExistence type="predicted"/>
<feature type="transmembrane region" description="Helical" evidence="1">
    <location>
        <begin position="150"/>
        <end position="168"/>
    </location>
</feature>
<keyword evidence="1" id="KW-0812">Transmembrane</keyword>
<evidence type="ECO:0000313" key="3">
    <source>
        <dbReference type="Proteomes" id="UP001177160"/>
    </source>
</evidence>
<feature type="transmembrane region" description="Helical" evidence="1">
    <location>
        <begin position="127"/>
        <end position="144"/>
    </location>
</feature>
<dbReference type="EMBL" id="JAOVQM010000002">
    <property type="protein sequence ID" value="MCV2231858.1"/>
    <property type="molecule type" value="Genomic_DNA"/>
</dbReference>
<organism evidence="2 3">
    <name type="scientific">Paracholeplasma manati</name>
    <dbReference type="NCBI Taxonomy" id="591373"/>
    <lineage>
        <taxon>Bacteria</taxon>
        <taxon>Bacillati</taxon>
        <taxon>Mycoplasmatota</taxon>
        <taxon>Mollicutes</taxon>
        <taxon>Acholeplasmatales</taxon>
        <taxon>Acholeplasmataceae</taxon>
        <taxon>Paracholeplasma</taxon>
    </lineage>
</organism>
<sequence>MKYGYGWVLKFVLAAILLGVGIYMVFANEVVYLITGVVIVIFSLFRVVPLLKTLKKEILRTINLIEIIFDTIIGGVLIYVAATGQMDNSELWKEVYRYSLAFFFYARALVFLNSVVFLGEKTEIPKFWIHILAITLGTYIAVTPDFSYETVGIFLLIVSLIGAAYLGVDGFGGYKKYRQFQLELNQGKEKQKEVQQKKEVILDEQKEDRPYVN</sequence>
<accession>A0ABT2YBM4</accession>
<feature type="transmembrane region" description="Helical" evidence="1">
    <location>
        <begin position="32"/>
        <end position="51"/>
    </location>
</feature>
<name>A0ABT2YBM4_9MOLU</name>
<reference evidence="2" key="1">
    <citation type="submission" date="2022-09" db="EMBL/GenBank/DDBJ databases">
        <title>Novel Mycoplasma species identified in domestic and wild animals.</title>
        <authorList>
            <person name="Volokhov D.V."/>
            <person name="Furtak V.A."/>
            <person name="Zagorodnyaya T.A."/>
        </authorList>
    </citation>
    <scope>NUCLEOTIDE SEQUENCE</scope>
    <source>
        <strain evidence="2">Oakley</strain>
    </source>
</reference>
<evidence type="ECO:0000256" key="1">
    <source>
        <dbReference type="SAM" id="Phobius"/>
    </source>
</evidence>
<feature type="transmembrane region" description="Helical" evidence="1">
    <location>
        <begin position="102"/>
        <end position="120"/>
    </location>
</feature>
<feature type="transmembrane region" description="Helical" evidence="1">
    <location>
        <begin position="7"/>
        <end position="26"/>
    </location>
</feature>